<gene>
    <name evidence="7" type="ORF">AB0K40_45405</name>
</gene>
<proteinExistence type="predicted"/>
<evidence type="ECO:0000259" key="6">
    <source>
        <dbReference type="Pfam" id="PF01061"/>
    </source>
</evidence>
<dbReference type="EMBL" id="JBFARM010000020">
    <property type="protein sequence ID" value="MEV4292791.1"/>
    <property type="molecule type" value="Genomic_DNA"/>
</dbReference>
<feature type="transmembrane region" description="Helical" evidence="5">
    <location>
        <begin position="35"/>
        <end position="57"/>
    </location>
</feature>
<evidence type="ECO:0000256" key="4">
    <source>
        <dbReference type="ARBA" id="ARBA00023136"/>
    </source>
</evidence>
<evidence type="ECO:0000313" key="7">
    <source>
        <dbReference type="EMBL" id="MEV4292791.1"/>
    </source>
</evidence>
<evidence type="ECO:0000256" key="5">
    <source>
        <dbReference type="SAM" id="Phobius"/>
    </source>
</evidence>
<evidence type="ECO:0000256" key="3">
    <source>
        <dbReference type="ARBA" id="ARBA00022989"/>
    </source>
</evidence>
<feature type="transmembrane region" description="Helical" evidence="5">
    <location>
        <begin position="145"/>
        <end position="168"/>
    </location>
</feature>
<feature type="transmembrane region" description="Helical" evidence="5">
    <location>
        <begin position="247"/>
        <end position="269"/>
    </location>
</feature>
<name>A0ABV3HJR3_9ACTN</name>
<evidence type="ECO:0000313" key="8">
    <source>
        <dbReference type="Proteomes" id="UP001552427"/>
    </source>
</evidence>
<keyword evidence="3 5" id="KW-1133">Transmembrane helix</keyword>
<keyword evidence="4 5" id="KW-0472">Membrane</keyword>
<comment type="subcellular location">
    <subcellularLocation>
        <location evidence="1">Membrane</location>
        <topology evidence="1">Multi-pass membrane protein</topology>
    </subcellularLocation>
</comment>
<feature type="transmembrane region" description="Helical" evidence="5">
    <location>
        <begin position="69"/>
        <end position="93"/>
    </location>
</feature>
<keyword evidence="2 5" id="KW-0812">Transmembrane</keyword>
<protein>
    <submittedName>
        <fullName evidence="7">ABC transporter permease</fullName>
    </submittedName>
</protein>
<keyword evidence="8" id="KW-1185">Reference proteome</keyword>
<feature type="domain" description="ABC-2 type transporter transmembrane" evidence="6">
    <location>
        <begin position="17"/>
        <end position="227"/>
    </location>
</feature>
<dbReference type="Proteomes" id="UP001552427">
    <property type="component" value="Unassembled WGS sequence"/>
</dbReference>
<evidence type="ECO:0000256" key="1">
    <source>
        <dbReference type="ARBA" id="ARBA00004141"/>
    </source>
</evidence>
<accession>A0ABV3HJR3</accession>
<dbReference type="PANTHER" id="PTHR43027:SF2">
    <property type="entry name" value="TRANSPORT PERMEASE PROTEIN"/>
    <property type="match status" value="1"/>
</dbReference>
<dbReference type="PANTHER" id="PTHR43027">
    <property type="entry name" value="DOXORUBICIN RESISTANCE ABC TRANSPORTER PERMEASE PROTEIN DRRC-RELATED"/>
    <property type="match status" value="1"/>
</dbReference>
<dbReference type="InterPro" id="IPR013525">
    <property type="entry name" value="ABC2_TM"/>
</dbReference>
<feature type="transmembrane region" description="Helical" evidence="5">
    <location>
        <begin position="114"/>
        <end position="139"/>
    </location>
</feature>
<sequence length="279" mass="30382">MSAIEERDDREQKWWKQVLHLSRAEFTQLRRARIALFYLTGLPVILFFMSISSQGIYTNSGAHVDPGAASLFTMMPVLAAAIGLMHVSAVFAVRREQHILKRLRVAGARVSAMITAVCAPTLAFVLVVTAALCAFGIVAAGQFPAAPALLLCAVVLSSVSMSLFGIWISRFARTAETVQVISLIPLILLILGSGASVPLEYMSDRWSQLVWFSPLAPLVDLFRAAYFGADFFGGRITGVAVLERAELWTSALPALGVSLAWVGVFIYLVRSVPWTAHRT</sequence>
<comment type="caution">
    <text evidence="7">The sequence shown here is derived from an EMBL/GenBank/DDBJ whole genome shotgun (WGS) entry which is preliminary data.</text>
</comment>
<reference evidence="7 8" key="1">
    <citation type="submission" date="2024-06" db="EMBL/GenBank/DDBJ databases">
        <title>The Natural Products Discovery Center: Release of the First 8490 Sequenced Strains for Exploring Actinobacteria Biosynthetic Diversity.</title>
        <authorList>
            <person name="Kalkreuter E."/>
            <person name="Kautsar S.A."/>
            <person name="Yang D."/>
            <person name="Bader C.D."/>
            <person name="Teijaro C.N."/>
            <person name="Fluegel L."/>
            <person name="Davis C.M."/>
            <person name="Simpson J.R."/>
            <person name="Lauterbach L."/>
            <person name="Steele A.D."/>
            <person name="Gui C."/>
            <person name="Meng S."/>
            <person name="Li G."/>
            <person name="Viehrig K."/>
            <person name="Ye F."/>
            <person name="Su P."/>
            <person name="Kiefer A.F."/>
            <person name="Nichols A."/>
            <person name="Cepeda A.J."/>
            <person name="Yan W."/>
            <person name="Fan B."/>
            <person name="Jiang Y."/>
            <person name="Adhikari A."/>
            <person name="Zheng C.-J."/>
            <person name="Schuster L."/>
            <person name="Cowan T.M."/>
            <person name="Smanski M.J."/>
            <person name="Chevrette M.G."/>
            <person name="De Carvalho L.P.S."/>
            <person name="Shen B."/>
        </authorList>
    </citation>
    <scope>NUCLEOTIDE SEQUENCE [LARGE SCALE GENOMIC DNA]</scope>
    <source>
        <strain evidence="7 8">NPDC049574</strain>
    </source>
</reference>
<dbReference type="RefSeq" id="WP_364463438.1">
    <property type="nucleotide sequence ID" value="NZ_JBFARM010000020.1"/>
</dbReference>
<evidence type="ECO:0000256" key="2">
    <source>
        <dbReference type="ARBA" id="ARBA00022692"/>
    </source>
</evidence>
<organism evidence="7 8">
    <name type="scientific">Nonomuraea bangladeshensis</name>
    <dbReference type="NCBI Taxonomy" id="404385"/>
    <lineage>
        <taxon>Bacteria</taxon>
        <taxon>Bacillati</taxon>
        <taxon>Actinomycetota</taxon>
        <taxon>Actinomycetes</taxon>
        <taxon>Streptosporangiales</taxon>
        <taxon>Streptosporangiaceae</taxon>
        <taxon>Nonomuraea</taxon>
    </lineage>
</organism>
<dbReference type="InterPro" id="IPR052902">
    <property type="entry name" value="ABC-2_transporter"/>
</dbReference>
<dbReference type="Pfam" id="PF01061">
    <property type="entry name" value="ABC2_membrane"/>
    <property type="match status" value="1"/>
</dbReference>
<feature type="transmembrane region" description="Helical" evidence="5">
    <location>
        <begin position="180"/>
        <end position="199"/>
    </location>
</feature>